<comment type="caution">
    <text evidence="2">The sequence shown here is derived from an EMBL/GenBank/DDBJ whole genome shotgun (WGS) entry which is preliminary data.</text>
</comment>
<sequence>MEYSPVDDKPDPVNLPREIVVSVQGINIPVPTQLLIHSSDYWSARVTEHIQACRAATVSQFPSLLPLLSPSTLPPIILDECAHGIYFSAYDFTVYVGLLQAEEHLRVALSMGLPAPVPLYGPLFRSFVTAGMPTPSAQTLHNVSRMASFFGRTDLAARMPTPPPLPASQPQWSQQSQQVQHLDWMPNNYSTSSQPAMQRGHELQEEVARRERQLRHEQWEQLYHQYREQRDQAVFAELAAQRARNEQRWGVPVTRVGTRTSYSDVMAGIVPMAGLPLLPTTATTAPTTASMSFSQTDDPVTLPPMLSPLPLYFDNESSLPPPLHPPPTPRLRHASQLSQQTPRLPPILEPSPLSSPPPMDLDSPVASGWSLSSTAGFFPQFPVPPRVDASEIEVSPIGSSNSSGQSQFPPRFPARFQSGRAATRRHQPAYHRDITPRGSGSESPATAILTEGATEGGSETQQPPRQQRHRLPDEPGQG</sequence>
<protein>
    <submittedName>
        <fullName evidence="2">Uncharacterized protein</fullName>
    </submittedName>
</protein>
<feature type="region of interest" description="Disordered" evidence="1">
    <location>
        <begin position="395"/>
        <end position="478"/>
    </location>
</feature>
<dbReference type="Proteomes" id="UP001642406">
    <property type="component" value="Unassembled WGS sequence"/>
</dbReference>
<dbReference type="EMBL" id="CAWUHC010000021">
    <property type="protein sequence ID" value="CAK7217565.1"/>
    <property type="molecule type" value="Genomic_DNA"/>
</dbReference>
<evidence type="ECO:0000313" key="2">
    <source>
        <dbReference type="EMBL" id="CAK7217565.1"/>
    </source>
</evidence>
<feature type="compositionally biased region" description="Pro residues" evidence="1">
    <location>
        <begin position="319"/>
        <end position="329"/>
    </location>
</feature>
<accession>A0ABP0BEG8</accession>
<evidence type="ECO:0000256" key="1">
    <source>
        <dbReference type="SAM" id="MobiDB-lite"/>
    </source>
</evidence>
<feature type="region of interest" description="Disordered" evidence="1">
    <location>
        <begin position="313"/>
        <end position="367"/>
    </location>
</feature>
<evidence type="ECO:0000313" key="3">
    <source>
        <dbReference type="Proteomes" id="UP001642406"/>
    </source>
</evidence>
<proteinExistence type="predicted"/>
<gene>
    <name evidence="2" type="ORF">SBRCBS47491_003202</name>
</gene>
<feature type="compositionally biased region" description="Pro residues" evidence="1">
    <location>
        <begin position="343"/>
        <end position="359"/>
    </location>
</feature>
<keyword evidence="3" id="KW-1185">Reference proteome</keyword>
<feature type="compositionally biased region" description="Low complexity" evidence="1">
    <location>
        <begin position="398"/>
        <end position="407"/>
    </location>
</feature>
<name>A0ABP0BEG8_9PEZI</name>
<organism evidence="2 3">
    <name type="scientific">Sporothrix bragantina</name>
    <dbReference type="NCBI Taxonomy" id="671064"/>
    <lineage>
        <taxon>Eukaryota</taxon>
        <taxon>Fungi</taxon>
        <taxon>Dikarya</taxon>
        <taxon>Ascomycota</taxon>
        <taxon>Pezizomycotina</taxon>
        <taxon>Sordariomycetes</taxon>
        <taxon>Sordariomycetidae</taxon>
        <taxon>Ophiostomatales</taxon>
        <taxon>Ophiostomataceae</taxon>
        <taxon>Sporothrix</taxon>
    </lineage>
</organism>
<reference evidence="2 3" key="1">
    <citation type="submission" date="2024-01" db="EMBL/GenBank/DDBJ databases">
        <authorList>
            <person name="Allen C."/>
            <person name="Tagirdzhanova G."/>
        </authorList>
    </citation>
    <scope>NUCLEOTIDE SEQUENCE [LARGE SCALE GENOMIC DNA]</scope>
</reference>